<evidence type="ECO:0000313" key="4">
    <source>
        <dbReference type="Proteomes" id="UP000193623"/>
    </source>
</evidence>
<dbReference type="Pfam" id="PF03372">
    <property type="entry name" value="Exo_endo_phos"/>
    <property type="match status" value="1"/>
</dbReference>
<dbReference type="AlphaFoldDB" id="A0A1Y5S207"/>
<feature type="domain" description="Endonuclease/exonuclease/phosphatase" evidence="2">
    <location>
        <begin position="8"/>
        <end position="294"/>
    </location>
</feature>
<sequence>MLRDIGKGDDPQIDAITAVINQVAPDILVLTDFDFDGSGAALSAFAAQLDQPYAHQFSAVPNAGHQTGLDLDGDGFTGDARDAVGYGRFLGDGGLAILSHYPIQQDAVQDYSATLWRDIPDAALPMVNGTLFPTPDVFETLPASSTAHWSVPIDVGKGRITLLAFDATPPVFDGPEDFNGLRNAAELRLWTAVLNGHFGPTPANPIVIGNANADPFDGEGSQQVIHDLLHHRSLQDPRPVSRGAAQAADATHLGPAAQDTADWRGDVPGNLRVSYVLPSRDLAVVDAGVFWPAPDAPMAAMVIAAGSHRLVWVDIALPQ</sequence>
<dbReference type="InterPro" id="IPR005135">
    <property type="entry name" value="Endo/exonuclease/phosphatase"/>
</dbReference>
<keyword evidence="4" id="KW-1185">Reference proteome</keyword>
<feature type="region of interest" description="Disordered" evidence="1">
    <location>
        <begin position="236"/>
        <end position="261"/>
    </location>
</feature>
<dbReference type="EMBL" id="FWFT01000002">
    <property type="protein sequence ID" value="SLN30738.1"/>
    <property type="molecule type" value="Genomic_DNA"/>
</dbReference>
<evidence type="ECO:0000313" key="3">
    <source>
        <dbReference type="EMBL" id="SLN30738.1"/>
    </source>
</evidence>
<dbReference type="Proteomes" id="UP000193623">
    <property type="component" value="Unassembled WGS sequence"/>
</dbReference>
<dbReference type="Gene3D" id="3.60.10.10">
    <property type="entry name" value="Endonuclease/exonuclease/phosphatase"/>
    <property type="match status" value="1"/>
</dbReference>
<proteinExistence type="predicted"/>
<protein>
    <recommendedName>
        <fullName evidence="2">Endonuclease/exonuclease/phosphatase domain-containing protein</fullName>
    </recommendedName>
</protein>
<evidence type="ECO:0000259" key="2">
    <source>
        <dbReference type="Pfam" id="PF03372"/>
    </source>
</evidence>
<organism evidence="3 4">
    <name type="scientific">Pseudooctadecabacter jejudonensis</name>
    <dbReference type="NCBI Taxonomy" id="1391910"/>
    <lineage>
        <taxon>Bacteria</taxon>
        <taxon>Pseudomonadati</taxon>
        <taxon>Pseudomonadota</taxon>
        <taxon>Alphaproteobacteria</taxon>
        <taxon>Rhodobacterales</taxon>
        <taxon>Paracoccaceae</taxon>
        <taxon>Pseudooctadecabacter</taxon>
    </lineage>
</organism>
<gene>
    <name evidence="3" type="ORF">PSJ8397_01399</name>
</gene>
<dbReference type="InterPro" id="IPR036691">
    <property type="entry name" value="Endo/exonu/phosph_ase_sf"/>
</dbReference>
<evidence type="ECO:0000256" key="1">
    <source>
        <dbReference type="SAM" id="MobiDB-lite"/>
    </source>
</evidence>
<dbReference type="SUPFAM" id="SSF56219">
    <property type="entry name" value="DNase I-like"/>
    <property type="match status" value="1"/>
</dbReference>
<accession>A0A1Y5S207</accession>
<name>A0A1Y5S207_9RHOB</name>
<reference evidence="3 4" key="1">
    <citation type="submission" date="2017-03" db="EMBL/GenBank/DDBJ databases">
        <authorList>
            <person name="Afonso C.L."/>
            <person name="Miller P.J."/>
            <person name="Scott M.A."/>
            <person name="Spackman E."/>
            <person name="Goraichik I."/>
            <person name="Dimitrov K.M."/>
            <person name="Suarez D.L."/>
            <person name="Swayne D.E."/>
        </authorList>
    </citation>
    <scope>NUCLEOTIDE SEQUENCE [LARGE SCALE GENOMIC DNA]</scope>
    <source>
        <strain evidence="3 4">CECT 8397</strain>
    </source>
</reference>
<dbReference type="RefSeq" id="WP_235000651.1">
    <property type="nucleotide sequence ID" value="NZ_FWFT01000002.1"/>
</dbReference>
<dbReference type="GO" id="GO:0003824">
    <property type="term" value="F:catalytic activity"/>
    <property type="evidence" value="ECO:0007669"/>
    <property type="project" value="InterPro"/>
</dbReference>